<evidence type="ECO:0000256" key="1">
    <source>
        <dbReference type="SAM" id="Phobius"/>
    </source>
</evidence>
<dbReference type="EMBL" id="JAGGLB010000018">
    <property type="protein sequence ID" value="MBP1993269.1"/>
    <property type="molecule type" value="Genomic_DNA"/>
</dbReference>
<keyword evidence="1" id="KW-0812">Transmembrane</keyword>
<keyword evidence="1" id="KW-1133">Transmembrane helix</keyword>
<sequence length="91" mass="10487">MRGLKHVILMGATVGMLFYLLPKLEFDIGFTAPAIFAIVWTCLALLVVAAHLHELLGVNDEKRQDFKRIKAVKRWQLEQMLQGKRNRRNTP</sequence>
<keyword evidence="1" id="KW-0472">Membrane</keyword>
<evidence type="ECO:0000313" key="2">
    <source>
        <dbReference type="EMBL" id="MBP1993269.1"/>
    </source>
</evidence>
<feature type="transmembrane region" description="Helical" evidence="1">
    <location>
        <begin position="7"/>
        <end position="24"/>
    </location>
</feature>
<organism evidence="2 3">
    <name type="scientific">Paenibacillus eucommiae</name>
    <dbReference type="NCBI Taxonomy" id="1355755"/>
    <lineage>
        <taxon>Bacteria</taxon>
        <taxon>Bacillati</taxon>
        <taxon>Bacillota</taxon>
        <taxon>Bacilli</taxon>
        <taxon>Bacillales</taxon>
        <taxon>Paenibacillaceae</taxon>
        <taxon>Paenibacillus</taxon>
    </lineage>
</organism>
<proteinExistence type="predicted"/>
<dbReference type="Proteomes" id="UP001519287">
    <property type="component" value="Unassembled WGS sequence"/>
</dbReference>
<comment type="caution">
    <text evidence="2">The sequence shown here is derived from an EMBL/GenBank/DDBJ whole genome shotgun (WGS) entry which is preliminary data.</text>
</comment>
<feature type="transmembrane region" description="Helical" evidence="1">
    <location>
        <begin position="30"/>
        <end position="52"/>
    </location>
</feature>
<accession>A0ABS4J372</accession>
<evidence type="ECO:0000313" key="3">
    <source>
        <dbReference type="Proteomes" id="UP001519287"/>
    </source>
</evidence>
<gene>
    <name evidence="2" type="ORF">J2Z66_004890</name>
</gene>
<name>A0ABS4J372_9BACL</name>
<keyword evidence="3" id="KW-1185">Reference proteome</keyword>
<protein>
    <submittedName>
        <fullName evidence="2">Uncharacterized protein</fullName>
    </submittedName>
</protein>
<dbReference type="RefSeq" id="WP_209974987.1">
    <property type="nucleotide sequence ID" value="NZ_JAGGLB010000018.1"/>
</dbReference>
<reference evidence="2 3" key="1">
    <citation type="submission" date="2021-03" db="EMBL/GenBank/DDBJ databases">
        <title>Genomic Encyclopedia of Type Strains, Phase IV (KMG-IV): sequencing the most valuable type-strain genomes for metagenomic binning, comparative biology and taxonomic classification.</title>
        <authorList>
            <person name="Goeker M."/>
        </authorList>
    </citation>
    <scope>NUCLEOTIDE SEQUENCE [LARGE SCALE GENOMIC DNA]</scope>
    <source>
        <strain evidence="2 3">DSM 26048</strain>
    </source>
</reference>